<gene>
    <name evidence="9" type="ORF">R5H13_08615</name>
</gene>
<dbReference type="NCBIfam" id="TIGR00360">
    <property type="entry name" value="ComEC_N-term"/>
    <property type="match status" value="1"/>
</dbReference>
<accession>A0ABZ0MF74</accession>
<proteinExistence type="predicted"/>
<feature type="transmembrane region" description="Helical" evidence="6">
    <location>
        <begin position="232"/>
        <end position="255"/>
    </location>
</feature>
<evidence type="ECO:0000256" key="1">
    <source>
        <dbReference type="ARBA" id="ARBA00004651"/>
    </source>
</evidence>
<dbReference type="Pfam" id="PF13567">
    <property type="entry name" value="DUF4131"/>
    <property type="match status" value="1"/>
</dbReference>
<dbReference type="PANTHER" id="PTHR30619:SF1">
    <property type="entry name" value="RECOMBINATION PROTEIN 2"/>
    <property type="match status" value="1"/>
</dbReference>
<dbReference type="CDD" id="cd07731">
    <property type="entry name" value="ComA-like_MBL-fold"/>
    <property type="match status" value="1"/>
</dbReference>
<evidence type="ECO:0000313" key="10">
    <source>
        <dbReference type="Proteomes" id="UP001304419"/>
    </source>
</evidence>
<dbReference type="Proteomes" id="UP001304419">
    <property type="component" value="Chromosome 1"/>
</dbReference>
<feature type="transmembrane region" description="Helical" evidence="6">
    <location>
        <begin position="315"/>
        <end position="333"/>
    </location>
</feature>
<comment type="subcellular location">
    <subcellularLocation>
        <location evidence="1">Cell membrane</location>
        <topology evidence="1">Multi-pass membrane protein</topology>
    </subcellularLocation>
</comment>
<evidence type="ECO:0000256" key="5">
    <source>
        <dbReference type="ARBA" id="ARBA00023136"/>
    </source>
</evidence>
<feature type="transmembrane region" description="Helical" evidence="6">
    <location>
        <begin position="364"/>
        <end position="385"/>
    </location>
</feature>
<keyword evidence="10" id="KW-1185">Reference proteome</keyword>
<dbReference type="InterPro" id="IPR004797">
    <property type="entry name" value="Competence_ComEC/Rec2"/>
</dbReference>
<dbReference type="Gene3D" id="3.60.15.10">
    <property type="entry name" value="Ribonuclease Z/Hydroxyacylglutathione hydrolase-like"/>
    <property type="match status" value="2"/>
</dbReference>
<dbReference type="InterPro" id="IPR025405">
    <property type="entry name" value="DUF4131"/>
</dbReference>
<protein>
    <submittedName>
        <fullName evidence="9">DNA internalization-related competence protein ComEC/Rec2</fullName>
    </submittedName>
</protein>
<feature type="domain" description="DUF4131" evidence="8">
    <location>
        <begin position="2"/>
        <end position="177"/>
    </location>
</feature>
<dbReference type="InterPro" id="IPR036866">
    <property type="entry name" value="RibonucZ/Hydroxyglut_hydro"/>
</dbReference>
<reference evidence="9 10" key="1">
    <citation type="submission" date="2023-10" db="EMBL/GenBank/DDBJ databases">
        <title>To unveil natural product biosynthetic capacity in Pseudoalteromonas.</title>
        <authorList>
            <person name="Wang J."/>
        </authorList>
    </citation>
    <scope>NUCLEOTIDE SEQUENCE [LARGE SCALE GENOMIC DNA]</scope>
    <source>
        <strain evidence="9 10">DSM 15914</strain>
    </source>
</reference>
<feature type="transmembrane region" description="Helical" evidence="6">
    <location>
        <begin position="6"/>
        <end position="25"/>
    </location>
</feature>
<dbReference type="InterPro" id="IPR052159">
    <property type="entry name" value="Competence_DNA_uptake"/>
</dbReference>
<keyword evidence="2" id="KW-1003">Cell membrane</keyword>
<sequence length="741" mass="83259">MQLPSTWILICFGIILGCFSAVFLLDNWRLAAISIFLYFMDRYSKLFCPILAGFILGISIVLSHYFVFYQLKIPEMWQSQLVTASGKVIEVDNSVIGEALKVQLEQVEGYQFARWRTVNAKLYRDSSTPMLTVGDHIEFTVKLKRYRSRVNIGLFNAELHAFRKHMYFKGSIKTINLLVKDTTWRDNYRLFIDKKLNGLSYAWLYYILLTGDTSKVDFENKTQFRSLGLSHLLAISGLHIGMVFAIAFLLIKVVLHCTPVKISQAANLHQWCLVFALLLCFGYVILCGYSVSATRAVIMAMVWVACYLFAVRLKALQVLTAALTIVLVVDPFSLLNPGLYYSFFAVAIIVTLVTKIGRGLGAKLLALIKLQLALFICLLPLNLYFFSGASIISLAANIMMIPLVSAVVFPLLLLHVTALHAIGWQLPLHLVDNGLVVLFKLLQSAPLTWVDIPSVSSVFLITSYLSALLLFLFRNCFGLLPILIFLVQYLFRASPLWQVDVFDVGHGTAVLVSRNNKGLLYDVGAKYFGYFSMFEFVIKPYLLNNRITLQDTIISHNDGDHNGGVDDLIAFDGGKSLQRFHPASAADSCVLGKHQFQGLDISVIWPQEMSNNDNNNSCVVSISDGQFTLLLPGDIEKVTETKLLDLEKDALKADILLVPHHGSGSSSSEQFIQAVDPDIAIFSRAFYSPWKIPNEKVIERYQRVGSTLLDTALDGHIKISIFAQEITVERAREVENYWFLR</sequence>
<organism evidence="9 10">
    <name type="scientific">Pseudoalteromonas maricaloris</name>
    <dbReference type="NCBI Taxonomy" id="184924"/>
    <lineage>
        <taxon>Bacteria</taxon>
        <taxon>Pseudomonadati</taxon>
        <taxon>Pseudomonadota</taxon>
        <taxon>Gammaproteobacteria</taxon>
        <taxon>Alteromonadales</taxon>
        <taxon>Pseudoalteromonadaceae</taxon>
        <taxon>Pseudoalteromonas</taxon>
    </lineage>
</organism>
<evidence type="ECO:0000259" key="7">
    <source>
        <dbReference type="Pfam" id="PF03772"/>
    </source>
</evidence>
<feature type="transmembrane region" description="Helical" evidence="6">
    <location>
        <begin position="46"/>
        <end position="67"/>
    </location>
</feature>
<dbReference type="InterPro" id="IPR035681">
    <property type="entry name" value="ComA-like_MBL"/>
</dbReference>
<feature type="transmembrane region" description="Helical" evidence="6">
    <location>
        <begin position="339"/>
        <end position="357"/>
    </location>
</feature>
<evidence type="ECO:0000256" key="4">
    <source>
        <dbReference type="ARBA" id="ARBA00022989"/>
    </source>
</evidence>
<dbReference type="Pfam" id="PF03772">
    <property type="entry name" value="Competence"/>
    <property type="match status" value="1"/>
</dbReference>
<feature type="transmembrane region" description="Helical" evidence="6">
    <location>
        <begin position="463"/>
        <end position="487"/>
    </location>
</feature>
<keyword evidence="3 6" id="KW-0812">Transmembrane</keyword>
<feature type="transmembrane region" description="Helical" evidence="6">
    <location>
        <begin position="391"/>
        <end position="414"/>
    </location>
</feature>
<keyword evidence="4 6" id="KW-1133">Transmembrane helix</keyword>
<dbReference type="InterPro" id="IPR004477">
    <property type="entry name" value="ComEC_N"/>
</dbReference>
<feature type="domain" description="ComEC/Rec2-related protein" evidence="7">
    <location>
        <begin position="208"/>
        <end position="473"/>
    </location>
</feature>
<name>A0ABZ0MF74_9GAMM</name>
<evidence type="ECO:0000313" key="9">
    <source>
        <dbReference type="EMBL" id="WOX30490.1"/>
    </source>
</evidence>
<dbReference type="RefSeq" id="WP_226899114.1">
    <property type="nucleotide sequence ID" value="NZ_CBCSDF010000001.1"/>
</dbReference>
<evidence type="ECO:0000256" key="3">
    <source>
        <dbReference type="ARBA" id="ARBA00022692"/>
    </source>
</evidence>
<evidence type="ECO:0000256" key="2">
    <source>
        <dbReference type="ARBA" id="ARBA00022475"/>
    </source>
</evidence>
<evidence type="ECO:0000256" key="6">
    <source>
        <dbReference type="SAM" id="Phobius"/>
    </source>
</evidence>
<dbReference type="NCBIfam" id="TIGR00361">
    <property type="entry name" value="ComEC_Rec2"/>
    <property type="match status" value="1"/>
</dbReference>
<dbReference type="EMBL" id="CP137578">
    <property type="protein sequence ID" value="WOX30490.1"/>
    <property type="molecule type" value="Genomic_DNA"/>
</dbReference>
<dbReference type="SUPFAM" id="SSF56281">
    <property type="entry name" value="Metallo-hydrolase/oxidoreductase"/>
    <property type="match status" value="1"/>
</dbReference>
<feature type="transmembrane region" description="Helical" evidence="6">
    <location>
        <begin position="267"/>
        <end position="286"/>
    </location>
</feature>
<evidence type="ECO:0000259" key="8">
    <source>
        <dbReference type="Pfam" id="PF13567"/>
    </source>
</evidence>
<dbReference type="PANTHER" id="PTHR30619">
    <property type="entry name" value="DNA INTERNALIZATION/COMPETENCE PROTEIN COMEC/REC2"/>
    <property type="match status" value="1"/>
</dbReference>
<keyword evidence="5 6" id="KW-0472">Membrane</keyword>